<protein>
    <submittedName>
        <fullName evidence="2">Regulator of competence-specific genes</fullName>
    </submittedName>
</protein>
<evidence type="ECO:0000313" key="2">
    <source>
        <dbReference type="EMBL" id="BAT28352.1"/>
    </source>
</evidence>
<dbReference type="InterPro" id="IPR007076">
    <property type="entry name" value="TfoX_N"/>
</dbReference>
<dbReference type="EMBL" id="LC066377">
    <property type="protein sequence ID" value="BAT28352.1"/>
    <property type="molecule type" value="Genomic_DNA"/>
</dbReference>
<evidence type="ECO:0000259" key="1">
    <source>
        <dbReference type="Pfam" id="PF04993"/>
    </source>
</evidence>
<dbReference type="OrthoDB" id="1524907at2"/>
<dbReference type="Gene3D" id="3.30.1460.30">
    <property type="entry name" value="YgaC/TfoX-N like chaperone"/>
    <property type="match status" value="1"/>
</dbReference>
<organism evidence="2">
    <name type="scientific">Aureimonas frigidaquae</name>
    <dbReference type="NCBI Taxonomy" id="424757"/>
    <lineage>
        <taxon>Bacteria</taxon>
        <taxon>Pseudomonadati</taxon>
        <taxon>Pseudomonadota</taxon>
        <taxon>Alphaproteobacteria</taxon>
        <taxon>Hyphomicrobiales</taxon>
        <taxon>Aurantimonadaceae</taxon>
        <taxon>Aureimonas</taxon>
    </lineage>
</organism>
<dbReference type="RefSeq" id="WP_062226188.1">
    <property type="nucleotide sequence ID" value="NZ_BBWR01000002.1"/>
</dbReference>
<dbReference type="SUPFAM" id="SSF159894">
    <property type="entry name" value="YgaC/TfoX-N like"/>
    <property type="match status" value="1"/>
</dbReference>
<proteinExistence type="predicted"/>
<name>A0A0P0Z2T7_9HYPH</name>
<dbReference type="Pfam" id="PF04993">
    <property type="entry name" value="TfoX_N"/>
    <property type="match status" value="1"/>
</dbReference>
<reference evidence="2" key="1">
    <citation type="journal article" date="2015" name="Proc. Natl. Acad. Sci. U.S.A.">
        <title>Bacterial clade with the ribosomal RNA operon on a small plasmid rather than the chromosome.</title>
        <authorList>
            <person name="Anda M."/>
            <person name="Ohtsubo Y."/>
            <person name="Okubo T."/>
            <person name="Sugawara M."/>
            <person name="Nagata Y."/>
            <person name="Tsuda M."/>
            <person name="Minamisawa K."/>
            <person name="Mitsui H."/>
        </authorList>
    </citation>
    <scope>NUCLEOTIDE SEQUENCE</scope>
    <source>
        <strain evidence="2">JCM 14755</strain>
    </source>
</reference>
<sequence>MRPDDLGDLFRSVEGFRSRRMFGGYGLYDGPVIIDLVLSDTLYLKTDAYSADAFRAAGSRPFTYANAGGTEVIMPYHTIPEAAFDDPDEADHWIALALAAGHRSRAAPVRRARKRRAVSAQ</sequence>
<accession>A0A0P0Z2T7</accession>
<feature type="domain" description="TfoX N-terminal" evidence="1">
    <location>
        <begin position="8"/>
        <end position="100"/>
    </location>
</feature>
<dbReference type="AlphaFoldDB" id="A0A0P0Z2T7"/>